<proteinExistence type="predicted"/>
<dbReference type="EMBL" id="ML994266">
    <property type="protein sequence ID" value="KAF2197196.1"/>
    <property type="molecule type" value="Genomic_DNA"/>
</dbReference>
<dbReference type="Proteomes" id="UP000799536">
    <property type="component" value="Unassembled WGS sequence"/>
</dbReference>
<comment type="caution">
    <text evidence="1">The sequence shown here is derived from an EMBL/GenBank/DDBJ whole genome shotgun (WGS) entry which is preliminary data.</text>
</comment>
<protein>
    <submittedName>
        <fullName evidence="1">Uncharacterized protein</fullName>
    </submittedName>
</protein>
<gene>
    <name evidence="1" type="ORF">GQ43DRAFT_219260</name>
</gene>
<sequence>MVSETAHLITPPLFPLSDLIAGILFGVWCSGSSSGCGQYKSSLRAFYTLCSYCSGLSKLLLCIGCCAKPSKKHLYKAPILHHVHANKRLRCNLVTGSSAGQLPPRTSRCILRTKDLSRICERSRQRF</sequence>
<reference evidence="1" key="1">
    <citation type="journal article" date="2020" name="Stud. Mycol.">
        <title>101 Dothideomycetes genomes: a test case for predicting lifestyles and emergence of pathogens.</title>
        <authorList>
            <person name="Haridas S."/>
            <person name="Albert R."/>
            <person name="Binder M."/>
            <person name="Bloem J."/>
            <person name="Labutti K."/>
            <person name="Salamov A."/>
            <person name="Andreopoulos B."/>
            <person name="Baker S."/>
            <person name="Barry K."/>
            <person name="Bills G."/>
            <person name="Bluhm B."/>
            <person name="Cannon C."/>
            <person name="Castanera R."/>
            <person name="Culley D."/>
            <person name="Daum C."/>
            <person name="Ezra D."/>
            <person name="Gonzalez J."/>
            <person name="Henrissat B."/>
            <person name="Kuo A."/>
            <person name="Liang C."/>
            <person name="Lipzen A."/>
            <person name="Lutzoni F."/>
            <person name="Magnuson J."/>
            <person name="Mondo S."/>
            <person name="Nolan M."/>
            <person name="Ohm R."/>
            <person name="Pangilinan J."/>
            <person name="Park H.-J."/>
            <person name="Ramirez L."/>
            <person name="Alfaro M."/>
            <person name="Sun H."/>
            <person name="Tritt A."/>
            <person name="Yoshinaga Y."/>
            <person name="Zwiers L.-H."/>
            <person name="Turgeon B."/>
            <person name="Goodwin S."/>
            <person name="Spatafora J."/>
            <person name="Crous P."/>
            <person name="Grigoriev I."/>
        </authorList>
    </citation>
    <scope>NUCLEOTIDE SEQUENCE</scope>
    <source>
        <strain evidence="1">ATCC 74209</strain>
    </source>
</reference>
<name>A0A9P4MNK3_9PLEO</name>
<accession>A0A9P4MNK3</accession>
<organism evidence="1 2">
    <name type="scientific">Delitschia confertaspora ATCC 74209</name>
    <dbReference type="NCBI Taxonomy" id="1513339"/>
    <lineage>
        <taxon>Eukaryota</taxon>
        <taxon>Fungi</taxon>
        <taxon>Dikarya</taxon>
        <taxon>Ascomycota</taxon>
        <taxon>Pezizomycotina</taxon>
        <taxon>Dothideomycetes</taxon>
        <taxon>Pleosporomycetidae</taxon>
        <taxon>Pleosporales</taxon>
        <taxon>Delitschiaceae</taxon>
        <taxon>Delitschia</taxon>
    </lineage>
</organism>
<keyword evidence="2" id="KW-1185">Reference proteome</keyword>
<dbReference type="AlphaFoldDB" id="A0A9P4MNK3"/>
<evidence type="ECO:0000313" key="2">
    <source>
        <dbReference type="Proteomes" id="UP000799536"/>
    </source>
</evidence>
<evidence type="ECO:0000313" key="1">
    <source>
        <dbReference type="EMBL" id="KAF2197196.1"/>
    </source>
</evidence>